<protein>
    <submittedName>
        <fullName evidence="2">Uncharacterized protein</fullName>
    </submittedName>
</protein>
<proteinExistence type="predicted"/>
<feature type="compositionally biased region" description="Polar residues" evidence="1">
    <location>
        <begin position="24"/>
        <end position="41"/>
    </location>
</feature>
<evidence type="ECO:0000313" key="2">
    <source>
        <dbReference type="EMBL" id="EEF22245.1"/>
    </source>
</evidence>
<reference evidence="3" key="1">
    <citation type="journal article" date="2010" name="Nat. Biotechnol.">
        <title>Draft genome sequence of the oilseed species Ricinus communis.</title>
        <authorList>
            <person name="Chan A.P."/>
            <person name="Crabtree J."/>
            <person name="Zhao Q."/>
            <person name="Lorenzi H."/>
            <person name="Orvis J."/>
            <person name="Puiu D."/>
            <person name="Melake-Berhan A."/>
            <person name="Jones K.M."/>
            <person name="Redman J."/>
            <person name="Chen G."/>
            <person name="Cahoon E.B."/>
            <person name="Gedil M."/>
            <person name="Stanke M."/>
            <person name="Haas B.J."/>
            <person name="Wortman J.R."/>
            <person name="Fraser-Liggett C.M."/>
            <person name="Ravel J."/>
            <person name="Rabinowicz P.D."/>
        </authorList>
    </citation>
    <scope>NUCLEOTIDE SEQUENCE [LARGE SCALE GENOMIC DNA]</scope>
    <source>
        <strain evidence="3">cv. Hale</strain>
    </source>
</reference>
<dbReference type="InParanoid" id="B9TPG9"/>
<sequence>MSRSSSISAVGVSSSKAHDLAATASASSVIPGNAVPKQSRTAHAAQCARRVTPQMRPEGNAATGIGTPVSVRNPAVLNASRFATMAGPAAASS</sequence>
<dbReference type="Proteomes" id="UP000008311">
    <property type="component" value="Unassembled WGS sequence"/>
</dbReference>
<organism evidence="2 3">
    <name type="scientific">Ricinus communis</name>
    <name type="common">Castor bean</name>
    <dbReference type="NCBI Taxonomy" id="3988"/>
    <lineage>
        <taxon>Eukaryota</taxon>
        <taxon>Viridiplantae</taxon>
        <taxon>Streptophyta</taxon>
        <taxon>Embryophyta</taxon>
        <taxon>Tracheophyta</taxon>
        <taxon>Spermatophyta</taxon>
        <taxon>Magnoliopsida</taxon>
        <taxon>eudicotyledons</taxon>
        <taxon>Gunneridae</taxon>
        <taxon>Pentapetalae</taxon>
        <taxon>rosids</taxon>
        <taxon>fabids</taxon>
        <taxon>Malpighiales</taxon>
        <taxon>Euphorbiaceae</taxon>
        <taxon>Acalyphoideae</taxon>
        <taxon>Acalypheae</taxon>
        <taxon>Ricinus</taxon>
    </lineage>
</organism>
<feature type="non-terminal residue" evidence="2">
    <location>
        <position position="93"/>
    </location>
</feature>
<evidence type="ECO:0000256" key="1">
    <source>
        <dbReference type="SAM" id="MobiDB-lite"/>
    </source>
</evidence>
<feature type="region of interest" description="Disordered" evidence="1">
    <location>
        <begin position="21"/>
        <end position="69"/>
    </location>
</feature>
<evidence type="ECO:0000313" key="3">
    <source>
        <dbReference type="Proteomes" id="UP000008311"/>
    </source>
</evidence>
<gene>
    <name evidence="2" type="ORF">RCOM_2056230</name>
</gene>
<name>B9TPG9_RICCO</name>
<keyword evidence="3" id="KW-1185">Reference proteome</keyword>
<dbReference type="EMBL" id="EQ995674">
    <property type="protein sequence ID" value="EEF22245.1"/>
    <property type="molecule type" value="Genomic_DNA"/>
</dbReference>
<dbReference type="AlphaFoldDB" id="B9TPG9"/>
<accession>B9TPG9</accession>